<dbReference type="PROSITE" id="PS50914">
    <property type="entry name" value="BON"/>
    <property type="match status" value="2"/>
</dbReference>
<feature type="domain" description="BON" evidence="2">
    <location>
        <begin position="122"/>
        <end position="189"/>
    </location>
</feature>
<name>A0A3B1AR33_9ZZZZ</name>
<accession>A0A3B1AR33</accession>
<dbReference type="AlphaFoldDB" id="A0A3B1AR33"/>
<feature type="domain" description="BON" evidence="2">
    <location>
        <begin position="44"/>
        <end position="113"/>
    </location>
</feature>
<dbReference type="PANTHER" id="PTHR34606:SF4">
    <property type="entry name" value="OUTER MEMBRANE LIPOPROTEIN DOLP"/>
    <property type="match status" value="1"/>
</dbReference>
<evidence type="ECO:0000313" key="3">
    <source>
        <dbReference type="EMBL" id="VAX02294.1"/>
    </source>
</evidence>
<dbReference type="InterPro" id="IPR051686">
    <property type="entry name" value="Lipoprotein_DolP"/>
</dbReference>
<dbReference type="PANTHER" id="PTHR34606">
    <property type="entry name" value="BON DOMAIN-CONTAINING PROTEIN"/>
    <property type="match status" value="1"/>
</dbReference>
<keyword evidence="1" id="KW-0732">Signal</keyword>
<protein>
    <submittedName>
        <fullName evidence="3">21 kDa hemolysin</fullName>
    </submittedName>
</protein>
<dbReference type="InterPro" id="IPR007055">
    <property type="entry name" value="BON_dom"/>
</dbReference>
<dbReference type="InterPro" id="IPR014004">
    <property type="entry name" value="Transpt-assoc_nodulatn_dom_bac"/>
</dbReference>
<dbReference type="EMBL" id="UOFU01000261">
    <property type="protein sequence ID" value="VAX02294.1"/>
    <property type="molecule type" value="Genomic_DNA"/>
</dbReference>
<evidence type="ECO:0000259" key="2">
    <source>
        <dbReference type="PROSITE" id="PS50914"/>
    </source>
</evidence>
<gene>
    <name evidence="3" type="ORF">MNBD_GAMMA20-1062</name>
</gene>
<dbReference type="Pfam" id="PF04972">
    <property type="entry name" value="BON"/>
    <property type="match status" value="2"/>
</dbReference>
<dbReference type="Gene3D" id="3.30.1340.30">
    <property type="match status" value="1"/>
</dbReference>
<proteinExistence type="predicted"/>
<sequence length="189" mass="21032">MQTSIITRLIALLVLCLLLAGCAATPLTDSGQPRPTRAATTVVDDQRIESSAMDKLYRDSKLQQKIHVNITSYNRIVLLSGEALSQELRDHAINIVRNLPGVRRVHNEIRIQDLTGFQSRSRDGWITSKIKARMLATKGFDSDAVKVVTEYGTVFLMGLVTRTEGHQAAEIARNVDGVRQVVKLFEYAN</sequence>
<evidence type="ECO:0000256" key="1">
    <source>
        <dbReference type="ARBA" id="ARBA00022729"/>
    </source>
</evidence>
<reference evidence="3" key="1">
    <citation type="submission" date="2018-06" db="EMBL/GenBank/DDBJ databases">
        <authorList>
            <person name="Zhirakovskaya E."/>
        </authorList>
    </citation>
    <scope>NUCLEOTIDE SEQUENCE</scope>
</reference>
<dbReference type="SMART" id="SM00749">
    <property type="entry name" value="BON"/>
    <property type="match status" value="2"/>
</dbReference>
<organism evidence="3">
    <name type="scientific">hydrothermal vent metagenome</name>
    <dbReference type="NCBI Taxonomy" id="652676"/>
    <lineage>
        <taxon>unclassified sequences</taxon>
        <taxon>metagenomes</taxon>
        <taxon>ecological metagenomes</taxon>
    </lineage>
</organism>